<evidence type="ECO:0000256" key="6">
    <source>
        <dbReference type="ARBA" id="ARBA00023136"/>
    </source>
</evidence>
<feature type="compositionally biased region" description="Low complexity" evidence="8">
    <location>
        <begin position="420"/>
        <end position="432"/>
    </location>
</feature>
<keyword evidence="3" id="KW-1003">Cell membrane</keyword>
<comment type="similarity">
    <text evidence="7">Belongs to the amino acid-polyamine-organocation (APC) superfamily. Polyamine:cation symporter (PHS) (TC 2.A.3.12) family.</text>
</comment>
<feature type="non-terminal residue" evidence="10">
    <location>
        <position position="1"/>
    </location>
</feature>
<feature type="compositionally biased region" description="Gly residues" evidence="8">
    <location>
        <begin position="211"/>
        <end position="221"/>
    </location>
</feature>
<feature type="region of interest" description="Disordered" evidence="8">
    <location>
        <begin position="445"/>
        <end position="510"/>
    </location>
</feature>
<evidence type="ECO:0000256" key="3">
    <source>
        <dbReference type="ARBA" id="ARBA00022475"/>
    </source>
</evidence>
<evidence type="ECO:0000256" key="9">
    <source>
        <dbReference type="SAM" id="SignalP"/>
    </source>
</evidence>
<feature type="compositionally biased region" description="Gly residues" evidence="8">
    <location>
        <begin position="445"/>
        <end position="457"/>
    </location>
</feature>
<comment type="caution">
    <text evidence="10">The sequence shown here is derived from an EMBL/GenBank/DDBJ whole genome shotgun (WGS) entry which is preliminary data.</text>
</comment>
<dbReference type="InterPro" id="IPR044566">
    <property type="entry name" value="RMV1-like"/>
</dbReference>
<keyword evidence="2" id="KW-0813">Transport</keyword>
<keyword evidence="9" id="KW-0732">Signal</keyword>
<evidence type="ECO:0000313" key="10">
    <source>
        <dbReference type="EMBL" id="PNH00173.1"/>
    </source>
</evidence>
<dbReference type="OrthoDB" id="5982228at2759"/>
<feature type="signal peptide" evidence="9">
    <location>
        <begin position="1"/>
        <end position="15"/>
    </location>
</feature>
<feature type="compositionally biased region" description="Gly residues" evidence="8">
    <location>
        <begin position="408"/>
        <end position="419"/>
    </location>
</feature>
<feature type="region of interest" description="Disordered" evidence="8">
    <location>
        <begin position="292"/>
        <end position="347"/>
    </location>
</feature>
<dbReference type="EMBL" id="PGGS01001643">
    <property type="protein sequence ID" value="PNH00173.1"/>
    <property type="molecule type" value="Genomic_DNA"/>
</dbReference>
<sequence>VGGPWLAGWICVAAACSQVGQYQAEMASDSYQVQGMAERGFLPRALGVRSRHGTPVYGIVLSSAGVLCLASMSFVEIVTLLNAIYCLAELLEFAAFVWLRVKRPDLPRPYSDTAADGGADTSRPASASSLHQRLAGPPAHLDSPGAAASARARLGGSGGSSSSASGPGGSPALLHRANGGASPLRGGGAAAPGPRRATLPAVARSGPSETAGGGGGGGGGALLASSSVDSPRLPAAAAVGSPRANRRASVSGEVGLPCLSPCAAPSSPSLSSTMASAASAGHNANARVRRMSLAGGTGGGGDNVVSPPPLQQQQYHSQPLSGPQPRISLPGGLGGGGGGGYGGSFTAGAPPLPPYRATHALSYSTGGGGGTEPLGDASAAGCGGSGFVMSRLGQRCSSTQENTQGPLPAGGGGGGGGGPQARSSASGSLPRLSLTGYTGAGGGAAGGAYGSGGGGAAGDTSPRASGGLLAQFADTPAHPGSSYTTQGGGGGGGAVAAPLSGLDNLSGTGLGDAISQLRHIRRGSLAGGAAPGGKADRGDRAEKRPEP</sequence>
<dbReference type="Proteomes" id="UP000236333">
    <property type="component" value="Unassembled WGS sequence"/>
</dbReference>
<feature type="chain" id="PRO_5014443520" description="Amino acid permease YfnA" evidence="9">
    <location>
        <begin position="16"/>
        <end position="547"/>
    </location>
</feature>
<name>A0A2J7ZIT4_9CHLO</name>
<evidence type="ECO:0000313" key="11">
    <source>
        <dbReference type="Proteomes" id="UP000236333"/>
    </source>
</evidence>
<keyword evidence="5" id="KW-1133">Transmembrane helix</keyword>
<feature type="compositionally biased region" description="Basic and acidic residues" evidence="8">
    <location>
        <begin position="534"/>
        <end position="547"/>
    </location>
</feature>
<feature type="compositionally biased region" description="Polar residues" evidence="8">
    <location>
        <begin position="395"/>
        <end position="404"/>
    </location>
</feature>
<organism evidence="10 11">
    <name type="scientific">Tetrabaena socialis</name>
    <dbReference type="NCBI Taxonomy" id="47790"/>
    <lineage>
        <taxon>Eukaryota</taxon>
        <taxon>Viridiplantae</taxon>
        <taxon>Chlorophyta</taxon>
        <taxon>core chlorophytes</taxon>
        <taxon>Chlorophyceae</taxon>
        <taxon>CS clade</taxon>
        <taxon>Chlamydomonadales</taxon>
        <taxon>Tetrabaenaceae</taxon>
        <taxon>Tetrabaena</taxon>
    </lineage>
</organism>
<dbReference type="GO" id="GO:0015203">
    <property type="term" value="F:polyamine transmembrane transporter activity"/>
    <property type="evidence" value="ECO:0007669"/>
    <property type="project" value="UniProtKB-ARBA"/>
</dbReference>
<protein>
    <recommendedName>
        <fullName evidence="12">Amino acid permease YfnA</fullName>
    </recommendedName>
</protein>
<evidence type="ECO:0000256" key="5">
    <source>
        <dbReference type="ARBA" id="ARBA00022989"/>
    </source>
</evidence>
<keyword evidence="11" id="KW-1185">Reference proteome</keyword>
<dbReference type="PANTHER" id="PTHR45826">
    <property type="entry name" value="POLYAMINE TRANSPORTER PUT1"/>
    <property type="match status" value="1"/>
</dbReference>
<proteinExistence type="inferred from homology"/>
<feature type="non-terminal residue" evidence="10">
    <location>
        <position position="547"/>
    </location>
</feature>
<feature type="region of interest" description="Disordered" evidence="8">
    <location>
        <begin position="111"/>
        <end position="226"/>
    </location>
</feature>
<keyword evidence="6" id="KW-0472">Membrane</keyword>
<dbReference type="InterPro" id="IPR002293">
    <property type="entry name" value="AA/rel_permease1"/>
</dbReference>
<evidence type="ECO:0000256" key="2">
    <source>
        <dbReference type="ARBA" id="ARBA00022448"/>
    </source>
</evidence>
<evidence type="ECO:0008006" key="12">
    <source>
        <dbReference type="Google" id="ProtNLM"/>
    </source>
</evidence>
<comment type="subcellular location">
    <subcellularLocation>
        <location evidence="1">Cell membrane</location>
        <topology evidence="1">Multi-pass membrane protein</topology>
    </subcellularLocation>
</comment>
<evidence type="ECO:0000256" key="4">
    <source>
        <dbReference type="ARBA" id="ARBA00022692"/>
    </source>
</evidence>
<reference evidence="10 11" key="1">
    <citation type="journal article" date="2017" name="Mol. Biol. Evol.">
        <title>The 4-celled Tetrabaena socialis nuclear genome reveals the essential components for genetic control of cell number at the origin of multicellularity in the volvocine lineage.</title>
        <authorList>
            <person name="Featherston J."/>
            <person name="Arakaki Y."/>
            <person name="Hanschen E.R."/>
            <person name="Ferris P.J."/>
            <person name="Michod R.E."/>
            <person name="Olson B.J.S.C."/>
            <person name="Nozaki H."/>
            <person name="Durand P.M."/>
        </authorList>
    </citation>
    <scope>NUCLEOTIDE SEQUENCE [LARGE SCALE GENOMIC DNA]</scope>
    <source>
        <strain evidence="10 11">NIES-571</strain>
    </source>
</reference>
<feature type="compositionally biased region" description="Polar residues" evidence="8">
    <location>
        <begin position="311"/>
        <end position="321"/>
    </location>
</feature>
<dbReference type="PANTHER" id="PTHR45826:SF2">
    <property type="entry name" value="AMINO ACID TRANSPORTER"/>
    <property type="match status" value="1"/>
</dbReference>
<evidence type="ECO:0000256" key="8">
    <source>
        <dbReference type="SAM" id="MobiDB-lite"/>
    </source>
</evidence>
<keyword evidence="4" id="KW-0812">Transmembrane</keyword>
<feature type="compositionally biased region" description="Low complexity" evidence="8">
    <location>
        <begin position="143"/>
        <end position="184"/>
    </location>
</feature>
<dbReference type="Pfam" id="PF13520">
    <property type="entry name" value="AA_permease_2"/>
    <property type="match status" value="1"/>
</dbReference>
<gene>
    <name evidence="10" type="ORF">TSOC_014020</name>
</gene>
<evidence type="ECO:0000256" key="1">
    <source>
        <dbReference type="ARBA" id="ARBA00004651"/>
    </source>
</evidence>
<feature type="region of interest" description="Disordered" evidence="8">
    <location>
        <begin position="395"/>
        <end position="432"/>
    </location>
</feature>
<dbReference type="AlphaFoldDB" id="A0A2J7ZIT4"/>
<feature type="region of interest" description="Disordered" evidence="8">
    <location>
        <begin position="522"/>
        <end position="547"/>
    </location>
</feature>
<feature type="compositionally biased region" description="Gly residues" evidence="8">
    <location>
        <begin position="331"/>
        <end position="345"/>
    </location>
</feature>
<accession>A0A2J7ZIT4</accession>
<feature type="compositionally biased region" description="Low complexity" evidence="8">
    <location>
        <begin position="191"/>
        <end position="201"/>
    </location>
</feature>
<evidence type="ECO:0000256" key="7">
    <source>
        <dbReference type="ARBA" id="ARBA00024041"/>
    </source>
</evidence>
<dbReference type="GO" id="GO:0005886">
    <property type="term" value="C:plasma membrane"/>
    <property type="evidence" value="ECO:0007669"/>
    <property type="project" value="UniProtKB-SubCell"/>
</dbReference>
<dbReference type="Gene3D" id="1.20.1740.10">
    <property type="entry name" value="Amino acid/polyamine transporter I"/>
    <property type="match status" value="1"/>
</dbReference>